<dbReference type="InterPro" id="IPR027843">
    <property type="entry name" value="DUF4440"/>
</dbReference>
<evidence type="ECO:0000313" key="3">
    <source>
        <dbReference type="EMBL" id="MFC4333821.1"/>
    </source>
</evidence>
<proteinExistence type="predicted"/>
<comment type="caution">
    <text evidence="3">The sequence shown here is derived from an EMBL/GenBank/DDBJ whole genome shotgun (WGS) entry which is preliminary data.</text>
</comment>
<gene>
    <name evidence="3" type="ORF">ACFPET_01260</name>
</gene>
<dbReference type="Pfam" id="PF14534">
    <property type="entry name" value="DUF4440"/>
    <property type="match status" value="1"/>
</dbReference>
<feature type="domain" description="DUF4440" evidence="2">
    <location>
        <begin position="6"/>
        <end position="115"/>
    </location>
</feature>
<dbReference type="RefSeq" id="WP_380617550.1">
    <property type="nucleotide sequence ID" value="NZ_JBHSDK010000001.1"/>
</dbReference>
<accession>A0ABV8TTV6</accession>
<reference evidence="4" key="1">
    <citation type="journal article" date="2019" name="Int. J. Syst. Evol. Microbiol.">
        <title>The Global Catalogue of Microorganisms (GCM) 10K type strain sequencing project: providing services to taxonomists for standard genome sequencing and annotation.</title>
        <authorList>
            <consortium name="The Broad Institute Genomics Platform"/>
            <consortium name="The Broad Institute Genome Sequencing Center for Infectious Disease"/>
            <person name="Wu L."/>
            <person name="Ma J."/>
        </authorList>
    </citation>
    <scope>NUCLEOTIDE SEQUENCE [LARGE SCALE GENOMIC DNA]</scope>
    <source>
        <strain evidence="4">IBRC-M 10908</strain>
    </source>
</reference>
<dbReference type="SUPFAM" id="SSF54427">
    <property type="entry name" value="NTF2-like"/>
    <property type="match status" value="1"/>
</dbReference>
<protein>
    <submittedName>
        <fullName evidence="3">SgcJ/EcaC family oxidoreductase</fullName>
    </submittedName>
</protein>
<dbReference type="InterPro" id="IPR011944">
    <property type="entry name" value="Steroid_delta5-4_isomerase"/>
</dbReference>
<evidence type="ECO:0000259" key="2">
    <source>
        <dbReference type="Pfam" id="PF14534"/>
    </source>
</evidence>
<evidence type="ECO:0000256" key="1">
    <source>
        <dbReference type="SAM" id="MobiDB-lite"/>
    </source>
</evidence>
<name>A0ABV8TTV6_9ACTN</name>
<keyword evidence="4" id="KW-1185">Reference proteome</keyword>
<dbReference type="InterPro" id="IPR032710">
    <property type="entry name" value="NTF2-like_dom_sf"/>
</dbReference>
<organism evidence="3 4">
    <name type="scientific">Salininema proteolyticum</name>
    <dbReference type="NCBI Taxonomy" id="1607685"/>
    <lineage>
        <taxon>Bacteria</taxon>
        <taxon>Bacillati</taxon>
        <taxon>Actinomycetota</taxon>
        <taxon>Actinomycetes</taxon>
        <taxon>Glycomycetales</taxon>
        <taxon>Glycomycetaceae</taxon>
        <taxon>Salininema</taxon>
    </lineage>
</organism>
<feature type="region of interest" description="Disordered" evidence="1">
    <location>
        <begin position="124"/>
        <end position="145"/>
    </location>
</feature>
<dbReference type="Proteomes" id="UP001595823">
    <property type="component" value="Unassembled WGS sequence"/>
</dbReference>
<dbReference type="NCBIfam" id="TIGR02246">
    <property type="entry name" value="SgcJ/EcaC family oxidoreductase"/>
    <property type="match status" value="1"/>
</dbReference>
<evidence type="ECO:0000313" key="4">
    <source>
        <dbReference type="Proteomes" id="UP001595823"/>
    </source>
</evidence>
<dbReference type="EMBL" id="JBHSDK010000001">
    <property type="protein sequence ID" value="MFC4333821.1"/>
    <property type="molecule type" value="Genomic_DNA"/>
</dbReference>
<dbReference type="Gene3D" id="3.10.450.50">
    <property type="match status" value="1"/>
</dbReference>
<sequence length="145" mass="16158">MTDAALRDLYEQLLLAWNRRDAEAYAALFSPNALLVGFDGSQVSGRDIASHLTPIFADHPTAPYVWKIREIRALTPDTALLYAIAGMVPSGSDDLEPELNAVQTLVARKSDTWTIELFQNTPAQYHGNPSEAERHTSQLRRVLRP</sequence>